<dbReference type="InterPro" id="IPR003829">
    <property type="entry name" value="Pirin_N_dom"/>
</dbReference>
<dbReference type="OrthoDB" id="321327at2"/>
<organism evidence="5 6">
    <name type="scientific">Paenibacillus solani</name>
    <dbReference type="NCBI Taxonomy" id="1705565"/>
    <lineage>
        <taxon>Bacteria</taxon>
        <taxon>Bacillati</taxon>
        <taxon>Bacillota</taxon>
        <taxon>Bacilli</taxon>
        <taxon>Bacillales</taxon>
        <taxon>Paenibacillaceae</taxon>
        <taxon>Paenibacillus</taxon>
    </lineage>
</organism>
<dbReference type="InterPro" id="IPR014710">
    <property type="entry name" value="RmlC-like_jellyroll"/>
</dbReference>
<comment type="caution">
    <text evidence="5">The sequence shown here is derived from an EMBL/GenBank/DDBJ whole genome shotgun (WGS) entry which is preliminary data.</text>
</comment>
<dbReference type="PANTHER" id="PTHR13903:SF8">
    <property type="entry name" value="PIRIN"/>
    <property type="match status" value="1"/>
</dbReference>
<evidence type="ECO:0000256" key="2">
    <source>
        <dbReference type="RuleBase" id="RU003457"/>
    </source>
</evidence>
<reference evidence="6" key="1">
    <citation type="submission" date="2015-08" db="EMBL/GenBank/DDBJ databases">
        <title>Genome sequencing project for genomic taxonomy and phylogenomics of Bacillus-like bacteria.</title>
        <authorList>
            <person name="Liu B."/>
            <person name="Wang J."/>
            <person name="Zhu Y."/>
            <person name="Liu G."/>
            <person name="Chen Q."/>
            <person name="Chen Z."/>
            <person name="Lan J."/>
            <person name="Che J."/>
            <person name="Ge C."/>
            <person name="Shi H."/>
            <person name="Pan Z."/>
            <person name="Liu X."/>
        </authorList>
    </citation>
    <scope>NUCLEOTIDE SEQUENCE [LARGE SCALE GENOMIC DNA]</scope>
    <source>
        <strain evidence="6">FJAT-22460</strain>
    </source>
</reference>
<feature type="domain" description="Pirin N-terminal" evidence="4">
    <location>
        <begin position="54"/>
        <end position="118"/>
    </location>
</feature>
<dbReference type="InterPro" id="IPR012093">
    <property type="entry name" value="Pirin"/>
</dbReference>
<comment type="similarity">
    <text evidence="1 2">Belongs to the pirin family.</text>
</comment>
<dbReference type="PANTHER" id="PTHR13903">
    <property type="entry name" value="PIRIN-RELATED"/>
    <property type="match status" value="1"/>
</dbReference>
<protein>
    <submittedName>
        <fullName evidence="5">Pirin</fullName>
    </submittedName>
</protein>
<proteinExistence type="inferred from homology"/>
<sequence>MIGNVYPPEKQSTGSYDGGRITEQKPIGLSGEGSAVTRIGPLFYWSWFRSPIEGYVASHPHQGFEIVTYMIQGKGVHKDSQGTNSELGPGGVLLMRAGSGLTHEERLTGPGAEGVQIWFEPYLRDSLKQNPACRQYRPDSFPVTRIQGGLIKTIIGGFAPTDLSIDVRMLDIQLLAGNEAHYELKSGRRVAALAVRGEGSFIADGTSLSFLHRDFMVMDTKQDERISLKAQANVRIILIDVPENPGYPLYSKRP</sequence>
<dbReference type="PATRIC" id="fig|1705565.3.peg.914"/>
<dbReference type="SUPFAM" id="SSF51182">
    <property type="entry name" value="RmlC-like cupins"/>
    <property type="match status" value="1"/>
</dbReference>
<dbReference type="Proteomes" id="UP000036932">
    <property type="component" value="Unassembled WGS sequence"/>
</dbReference>
<feature type="region of interest" description="Disordered" evidence="3">
    <location>
        <begin position="1"/>
        <end position="24"/>
    </location>
</feature>
<evidence type="ECO:0000313" key="5">
    <source>
        <dbReference type="EMBL" id="KOR76944.1"/>
    </source>
</evidence>
<dbReference type="RefSeq" id="WP_053490030.1">
    <property type="nucleotide sequence ID" value="NZ_LIUT01000006.1"/>
</dbReference>
<evidence type="ECO:0000259" key="4">
    <source>
        <dbReference type="Pfam" id="PF02678"/>
    </source>
</evidence>
<gene>
    <name evidence="5" type="ORF">AM231_23780</name>
</gene>
<evidence type="ECO:0000256" key="1">
    <source>
        <dbReference type="ARBA" id="ARBA00008416"/>
    </source>
</evidence>
<dbReference type="InterPro" id="IPR011051">
    <property type="entry name" value="RmlC_Cupin_sf"/>
</dbReference>
<evidence type="ECO:0000313" key="6">
    <source>
        <dbReference type="Proteomes" id="UP000036932"/>
    </source>
</evidence>
<dbReference type="Gene3D" id="2.60.120.10">
    <property type="entry name" value="Jelly Rolls"/>
    <property type="match status" value="1"/>
</dbReference>
<keyword evidence="6" id="KW-1185">Reference proteome</keyword>
<name>A0A0M1N4Q4_9BACL</name>
<dbReference type="AlphaFoldDB" id="A0A0M1N4Q4"/>
<dbReference type="EMBL" id="LIUT01000006">
    <property type="protein sequence ID" value="KOR76944.1"/>
    <property type="molecule type" value="Genomic_DNA"/>
</dbReference>
<accession>A0A0M1N4Q4</accession>
<evidence type="ECO:0000256" key="3">
    <source>
        <dbReference type="SAM" id="MobiDB-lite"/>
    </source>
</evidence>
<dbReference type="Pfam" id="PF02678">
    <property type="entry name" value="Pirin"/>
    <property type="match status" value="1"/>
</dbReference>